<accession>A0AAF0AVQ9</accession>
<dbReference type="AlphaFoldDB" id="A0AAF0AVQ9"/>
<name>A0AAF0AVQ9_9SCHI</name>
<sequence>MSDSFFRDIPEFLETRVNESLEARSKSLSQFKELGPADHVHTTKVGTRNPSKEVGTYHFVSGIDASSSASLAAYLNTLSYSLDKSQQWFSKSQTWSINHSVYCCYNAFSRLDVRVEAKVPGGVDTYAIDENGQKHKMDVRMWVETYMSSVLRSLLYSDELYSRFTGHRKFNPIPNPDSELRFFEAFEELFPMGHILGSSPEIRIPTNVNNHLVRGFFVYVCQNCRFSAALNSLEKLHINSPEVSVLLAQLYLFMDHEVHAVRVLHEALQKQRMSADLLVVQARYLVSKERFDLALTSVKRAVHASPSEFVPWICLAEVYLHLEDFDSALLALNSCPMYTYYERDVYPIPPPTKAHLPLPVGFPKEELEGENGNGRAASVDLIDPYLARLPSPSLRGTFAKVYELLTLICSKIGWDELLRIRSSVFVMEEEYRSLNDNSKPNPETKEDVITGEPSVNKQDGNESHLDKPEAIMSSSAQNLNVHNKRLCERWLDNLFMVLYEDLRVFTIWRAEYTHFRSQGLVYRKSPMEWEILGEVAFRLHHRVEAVEAFCACLENMFSFKAWKTMLIICAEDNNIELVLTAIAKLTLSNYRWYQEYSPFLLEHIKNRIMQDGALKMKSILASTRLDPYILNLIHKLYFEWAIVFQIPGHEL</sequence>
<organism evidence="2 3">
    <name type="scientific">Schizosaccharomyces osmophilus</name>
    <dbReference type="NCBI Taxonomy" id="2545709"/>
    <lineage>
        <taxon>Eukaryota</taxon>
        <taxon>Fungi</taxon>
        <taxon>Dikarya</taxon>
        <taxon>Ascomycota</taxon>
        <taxon>Taphrinomycotina</taxon>
        <taxon>Schizosaccharomycetes</taxon>
        <taxon>Schizosaccharomycetales</taxon>
        <taxon>Schizosaccharomycetaceae</taxon>
        <taxon>Schizosaccharomyces</taxon>
    </lineage>
</organism>
<dbReference type="InterPro" id="IPR011990">
    <property type="entry name" value="TPR-like_helical_dom_sf"/>
</dbReference>
<dbReference type="GO" id="GO:0034044">
    <property type="term" value="C:exomer complex"/>
    <property type="evidence" value="ECO:0007669"/>
    <property type="project" value="UniProtKB-ARBA"/>
</dbReference>
<dbReference type="GO" id="GO:0006893">
    <property type="term" value="P:Golgi to plasma membrane transport"/>
    <property type="evidence" value="ECO:0007669"/>
    <property type="project" value="TreeGrafter"/>
</dbReference>
<proteinExistence type="predicted"/>
<dbReference type="GeneID" id="80874068"/>
<gene>
    <name evidence="2" type="primary">bch1</name>
    <name evidence="2" type="ORF">SOMG_00585</name>
</gene>
<evidence type="ECO:0000313" key="2">
    <source>
        <dbReference type="EMBL" id="WBW72723.1"/>
    </source>
</evidence>
<evidence type="ECO:0000256" key="1">
    <source>
        <dbReference type="SAM" id="MobiDB-lite"/>
    </source>
</evidence>
<dbReference type="SUPFAM" id="SSF48452">
    <property type="entry name" value="TPR-like"/>
    <property type="match status" value="1"/>
</dbReference>
<dbReference type="PANTHER" id="PTHR31975:SF1">
    <property type="entry name" value="BUD SITE SELECTION PROTEIN 7-RELATED"/>
    <property type="match status" value="1"/>
</dbReference>
<keyword evidence="3" id="KW-1185">Reference proteome</keyword>
<dbReference type="Proteomes" id="UP001212411">
    <property type="component" value="Chromosome 1"/>
</dbReference>
<reference evidence="2 3" key="1">
    <citation type="journal article" date="2023" name="G3 (Bethesda)">
        <title>A high-quality reference genome for the fission yeast Schizosaccharomyces osmophilus.</title>
        <authorList>
            <person name="Jia G.S."/>
            <person name="Zhang W.C."/>
            <person name="Liang Y."/>
            <person name="Liu X.H."/>
            <person name="Rhind N."/>
            <person name="Pidoux A."/>
            <person name="Brysch-Herzberg M."/>
            <person name="Du L.L."/>
        </authorList>
    </citation>
    <scope>NUCLEOTIDE SEQUENCE [LARGE SCALE GENOMIC DNA]</scope>
    <source>
        <strain evidence="2 3">CBS 15793</strain>
    </source>
</reference>
<dbReference type="RefSeq" id="XP_056036966.1">
    <property type="nucleotide sequence ID" value="XM_056179379.1"/>
</dbReference>
<feature type="region of interest" description="Disordered" evidence="1">
    <location>
        <begin position="433"/>
        <end position="465"/>
    </location>
</feature>
<dbReference type="KEGG" id="som:SOMG_00585"/>
<dbReference type="Gene3D" id="1.25.40.10">
    <property type="entry name" value="Tetratricopeptide repeat domain"/>
    <property type="match status" value="1"/>
</dbReference>
<dbReference type="EMBL" id="CP115611">
    <property type="protein sequence ID" value="WBW72723.1"/>
    <property type="molecule type" value="Genomic_DNA"/>
</dbReference>
<protein>
    <submittedName>
        <fullName evidence="2">Exomer complex ChAPs family (Chs5p-Arf1p-binding) protein Bch1</fullName>
    </submittedName>
</protein>
<dbReference type="InterPro" id="IPR015374">
    <property type="entry name" value="ChAPs"/>
</dbReference>
<dbReference type="Pfam" id="PF09295">
    <property type="entry name" value="ChAPs"/>
    <property type="match status" value="1"/>
</dbReference>
<evidence type="ECO:0000313" key="3">
    <source>
        <dbReference type="Proteomes" id="UP001212411"/>
    </source>
</evidence>
<dbReference type="PANTHER" id="PTHR31975">
    <property type="entry name" value="BUD SITE SELECTION PROTEIN 7-RELATED"/>
    <property type="match status" value="1"/>
</dbReference>